<keyword evidence="7" id="KW-1185">Reference proteome</keyword>
<organism evidence="6 7">
    <name type="scientific">Corallococcus sicarius</name>
    <dbReference type="NCBI Taxonomy" id="2316726"/>
    <lineage>
        <taxon>Bacteria</taxon>
        <taxon>Pseudomonadati</taxon>
        <taxon>Myxococcota</taxon>
        <taxon>Myxococcia</taxon>
        <taxon>Myxococcales</taxon>
        <taxon>Cystobacterineae</taxon>
        <taxon>Myxococcaceae</taxon>
        <taxon>Corallococcus</taxon>
    </lineage>
</organism>
<dbReference type="GO" id="GO:0015833">
    <property type="term" value="P:peptide transport"/>
    <property type="evidence" value="ECO:0007669"/>
    <property type="project" value="TreeGrafter"/>
</dbReference>
<comment type="similarity">
    <text evidence="2">Belongs to the bacterial solute-binding protein 5 family.</text>
</comment>
<dbReference type="AlphaFoldDB" id="A0A3A8N7D7"/>
<evidence type="ECO:0000256" key="4">
    <source>
        <dbReference type="ARBA" id="ARBA00022729"/>
    </source>
</evidence>
<proteinExistence type="inferred from homology"/>
<gene>
    <name evidence="6" type="ORF">D7X12_23620</name>
</gene>
<evidence type="ECO:0000259" key="5">
    <source>
        <dbReference type="Pfam" id="PF00496"/>
    </source>
</evidence>
<dbReference type="EMBL" id="RAWG01000163">
    <property type="protein sequence ID" value="RKH39419.1"/>
    <property type="molecule type" value="Genomic_DNA"/>
</dbReference>
<dbReference type="InterPro" id="IPR030678">
    <property type="entry name" value="Peptide/Ni-bd"/>
</dbReference>
<comment type="caution">
    <text evidence="6">The sequence shown here is derived from an EMBL/GenBank/DDBJ whole genome shotgun (WGS) entry which is preliminary data.</text>
</comment>
<evidence type="ECO:0000313" key="6">
    <source>
        <dbReference type="EMBL" id="RKH39419.1"/>
    </source>
</evidence>
<evidence type="ECO:0000256" key="3">
    <source>
        <dbReference type="ARBA" id="ARBA00022448"/>
    </source>
</evidence>
<keyword evidence="4" id="KW-0732">Signal</keyword>
<dbReference type="GO" id="GO:0030288">
    <property type="term" value="C:outer membrane-bounded periplasmic space"/>
    <property type="evidence" value="ECO:0007669"/>
    <property type="project" value="UniProtKB-ARBA"/>
</dbReference>
<dbReference type="Pfam" id="PF00496">
    <property type="entry name" value="SBP_bac_5"/>
    <property type="match status" value="1"/>
</dbReference>
<dbReference type="GO" id="GO:0043190">
    <property type="term" value="C:ATP-binding cassette (ABC) transporter complex"/>
    <property type="evidence" value="ECO:0007669"/>
    <property type="project" value="InterPro"/>
</dbReference>
<dbReference type="PIRSF" id="PIRSF002741">
    <property type="entry name" value="MppA"/>
    <property type="match status" value="1"/>
</dbReference>
<dbReference type="CDD" id="cd08504">
    <property type="entry name" value="PBP2_OppA"/>
    <property type="match status" value="1"/>
</dbReference>
<dbReference type="InterPro" id="IPR039424">
    <property type="entry name" value="SBP_5"/>
</dbReference>
<protein>
    <submittedName>
        <fullName evidence="6">Peptide ABC transporter substrate-binding protein</fullName>
    </submittedName>
</protein>
<dbReference type="Gene3D" id="3.90.76.10">
    <property type="entry name" value="Dipeptide-binding Protein, Domain 1"/>
    <property type="match status" value="1"/>
</dbReference>
<dbReference type="OrthoDB" id="9772924at2"/>
<dbReference type="GO" id="GO:1904680">
    <property type="term" value="F:peptide transmembrane transporter activity"/>
    <property type="evidence" value="ECO:0007669"/>
    <property type="project" value="TreeGrafter"/>
</dbReference>
<evidence type="ECO:0000313" key="7">
    <source>
        <dbReference type="Proteomes" id="UP000273405"/>
    </source>
</evidence>
<keyword evidence="3" id="KW-0813">Transport</keyword>
<name>A0A3A8N7D7_9BACT</name>
<dbReference type="Proteomes" id="UP000273405">
    <property type="component" value="Unassembled WGS sequence"/>
</dbReference>
<dbReference type="SUPFAM" id="SSF53850">
    <property type="entry name" value="Periplasmic binding protein-like II"/>
    <property type="match status" value="1"/>
</dbReference>
<accession>A0A3A8N7D7</accession>
<dbReference type="PANTHER" id="PTHR30290">
    <property type="entry name" value="PERIPLASMIC BINDING COMPONENT OF ABC TRANSPORTER"/>
    <property type="match status" value="1"/>
</dbReference>
<feature type="domain" description="Solute-binding protein family 5" evidence="5">
    <location>
        <begin position="102"/>
        <end position="496"/>
    </location>
</feature>
<comment type="subcellular location">
    <subcellularLocation>
        <location evidence="1">Cell envelope</location>
    </subcellularLocation>
</comment>
<dbReference type="Gene3D" id="3.10.105.10">
    <property type="entry name" value="Dipeptide-binding Protein, Domain 3"/>
    <property type="match status" value="1"/>
</dbReference>
<sequence>MKPGCRPTLPSVVSWLLSFPAGRGRTRTVALRARIGWYSLVLVMAAACGPCGFQPEPGVKVVVPAMPTTLDWSHSDPTSWVNFPVMLATQKGLTSLGPDHAVGPALAERWERESDAAGHDIYTFHLRPDVNWSDGSPVTARDFVVGWHRALRGRERGEMADLEGAEEVLALQERGAPEAEVKAALARVGVEAVDARTLRVTLDRPRSYFLARLANVYPFFPAPSADLEGRSDEEVRDYFDRPRDGRPLAIGPYRVERWDRAGERVRLVYNPRTAFPPPLGPGETPAPVLTLMRSEIGPALYERGRVDFVFVDSAAALRGMRAADLKREPLLSTYFLAFNTERPPLDRPEVRRALARALDRDALLAGLLPAARTTNVLLPPELPDAATPEQAARLPRYEPERAKAELQGVKGLERPLRLVVKAGDSFVPEEALAERISAQLARVGVQVVVDSRSDFSAEVARRTPQGPRAYDLQVRRLGADYAHPNTFFTLFERQGNHQTGWETQARGEPMQRFEQLLETADGEADAVRARELYARAQEVLVGEQAVIVPLYHPDRYFRVRARLRGLDVDPFNFLALRALRLGPDETPGARAEGQGP</sequence>
<dbReference type="PANTHER" id="PTHR30290:SF10">
    <property type="entry name" value="PERIPLASMIC OLIGOPEPTIDE-BINDING PROTEIN-RELATED"/>
    <property type="match status" value="1"/>
</dbReference>
<reference evidence="7" key="1">
    <citation type="submission" date="2018-09" db="EMBL/GenBank/DDBJ databases">
        <authorList>
            <person name="Livingstone P.G."/>
            <person name="Whitworth D.E."/>
        </authorList>
    </citation>
    <scope>NUCLEOTIDE SEQUENCE [LARGE SCALE GENOMIC DNA]</scope>
    <source>
        <strain evidence="7">CA040B</strain>
    </source>
</reference>
<dbReference type="Gene3D" id="3.40.190.10">
    <property type="entry name" value="Periplasmic binding protein-like II"/>
    <property type="match status" value="1"/>
</dbReference>
<evidence type="ECO:0000256" key="1">
    <source>
        <dbReference type="ARBA" id="ARBA00004196"/>
    </source>
</evidence>
<dbReference type="InterPro" id="IPR000914">
    <property type="entry name" value="SBP_5_dom"/>
</dbReference>
<evidence type="ECO:0000256" key="2">
    <source>
        <dbReference type="ARBA" id="ARBA00005695"/>
    </source>
</evidence>